<evidence type="ECO:0000256" key="1">
    <source>
        <dbReference type="ARBA" id="ARBA00022946"/>
    </source>
</evidence>
<proteinExistence type="predicted"/>
<feature type="region of interest" description="Disordered" evidence="3">
    <location>
        <begin position="1"/>
        <end position="26"/>
    </location>
</feature>
<dbReference type="InterPro" id="IPR017703">
    <property type="entry name" value="YgfZ/GCV_T_CS"/>
</dbReference>
<dbReference type="PIRSF" id="PIRSF006487">
    <property type="entry name" value="GcvT"/>
    <property type="match status" value="1"/>
</dbReference>
<comment type="caution">
    <text evidence="4">The sequence shown here is derived from an EMBL/GenBank/DDBJ whole genome shotgun (WGS) entry which is preliminary data.</text>
</comment>
<evidence type="ECO:0008006" key="6">
    <source>
        <dbReference type="Google" id="ProtNLM"/>
    </source>
</evidence>
<accession>A0A852YPI9</accession>
<dbReference type="EMBL" id="JACBZY010000001">
    <property type="protein sequence ID" value="NYG99125.1"/>
    <property type="molecule type" value="Genomic_DNA"/>
</dbReference>
<dbReference type="Proteomes" id="UP000553888">
    <property type="component" value="Unassembled WGS sequence"/>
</dbReference>
<protein>
    <recommendedName>
        <fullName evidence="6">Folate-binding protein</fullName>
    </recommendedName>
</protein>
<dbReference type="InterPro" id="IPR027266">
    <property type="entry name" value="TrmE/GcvT-like"/>
</dbReference>
<evidence type="ECO:0000256" key="3">
    <source>
        <dbReference type="SAM" id="MobiDB-lite"/>
    </source>
</evidence>
<organism evidence="4 5">
    <name type="scientific">Schumannella luteola</name>
    <dbReference type="NCBI Taxonomy" id="472059"/>
    <lineage>
        <taxon>Bacteria</taxon>
        <taxon>Bacillati</taxon>
        <taxon>Actinomycetota</taxon>
        <taxon>Actinomycetes</taxon>
        <taxon>Micrococcales</taxon>
        <taxon>Microbacteriaceae</taxon>
        <taxon>Schumannella</taxon>
    </lineage>
</organism>
<dbReference type="PANTHER" id="PTHR22602:SF0">
    <property type="entry name" value="TRANSFERASE CAF17, MITOCHONDRIAL-RELATED"/>
    <property type="match status" value="1"/>
</dbReference>
<gene>
    <name evidence="4" type="ORF">BJ979_001751</name>
</gene>
<dbReference type="AlphaFoldDB" id="A0A852YPI9"/>
<sequence length="359" mass="38362">MTDVDPFAARPGAVGAPPQHYGNPIAEQRPLRAGDAIVDLSDRAVLTITGPDRLSWLDSLTSQSLKALAPGESTETLLLDPSGRVEHAARVVDDGETVWLLLDTRESGAALAAFLDRMRFMLRVEVADRSDDFATLGGFGADPLRGLGSPVAVWRDPWAEITRGGHQYAQGAHPASGWDYSETVIPRAALAELDELPAAGTLALEALRIEVWRPRAATELDATTLPHELDWLRSAVHLTKGCYRGQETVAKVHNLGHPPRRLVLLHLDGSQNVVVTPGDEVRAVVRDAETVVGRVTASAQHHELGPIALAVLKRSAPEGDVVVLAEDGEVAAAQEVIVPVDAGAVADVPRLPRLGAVRR</sequence>
<keyword evidence="1" id="KW-0809">Transit peptide</keyword>
<dbReference type="PANTHER" id="PTHR22602">
    <property type="entry name" value="TRANSFERASE CAF17, MITOCHONDRIAL-RELATED"/>
    <property type="match status" value="1"/>
</dbReference>
<dbReference type="NCBIfam" id="TIGR03317">
    <property type="entry name" value="ygfZ_signature"/>
    <property type="match status" value="1"/>
</dbReference>
<evidence type="ECO:0000256" key="2">
    <source>
        <dbReference type="PIRSR" id="PIRSR006487-1"/>
    </source>
</evidence>
<evidence type="ECO:0000313" key="4">
    <source>
        <dbReference type="EMBL" id="NYG99125.1"/>
    </source>
</evidence>
<dbReference type="SUPFAM" id="SSF103025">
    <property type="entry name" value="Folate-binding domain"/>
    <property type="match status" value="1"/>
</dbReference>
<feature type="binding site" evidence="2">
    <location>
        <position position="182"/>
    </location>
    <ligand>
        <name>substrate</name>
    </ligand>
</feature>
<evidence type="ECO:0000313" key="5">
    <source>
        <dbReference type="Proteomes" id="UP000553888"/>
    </source>
</evidence>
<name>A0A852YPI9_9MICO</name>
<dbReference type="Gene3D" id="3.30.1360.120">
    <property type="entry name" value="Probable tRNA modification gtpase trme, domain 1"/>
    <property type="match status" value="1"/>
</dbReference>
<dbReference type="InterPro" id="IPR045179">
    <property type="entry name" value="YgfZ/GcvT"/>
</dbReference>
<dbReference type="GO" id="GO:0016226">
    <property type="term" value="P:iron-sulfur cluster assembly"/>
    <property type="evidence" value="ECO:0007669"/>
    <property type="project" value="TreeGrafter"/>
</dbReference>
<dbReference type="RefSeq" id="WP_179567126.1">
    <property type="nucleotide sequence ID" value="NZ_JACBZY010000001.1"/>
</dbReference>
<keyword evidence="5" id="KW-1185">Reference proteome</keyword>
<reference evidence="4 5" key="1">
    <citation type="submission" date="2020-07" db="EMBL/GenBank/DDBJ databases">
        <title>Sequencing the genomes of 1000 actinobacteria strains.</title>
        <authorList>
            <person name="Klenk H.-P."/>
        </authorList>
    </citation>
    <scope>NUCLEOTIDE SEQUENCE [LARGE SCALE GENOMIC DNA]</scope>
    <source>
        <strain evidence="4 5">DSM 23141</strain>
    </source>
</reference>